<evidence type="ECO:0000259" key="1">
    <source>
        <dbReference type="Pfam" id="PF12695"/>
    </source>
</evidence>
<protein>
    <recommendedName>
        <fullName evidence="1">Alpha/beta hydrolase fold-5 domain-containing protein</fullName>
    </recommendedName>
</protein>
<evidence type="ECO:0000313" key="2">
    <source>
        <dbReference type="EMBL" id="NEW06632.1"/>
    </source>
</evidence>
<dbReference type="AlphaFoldDB" id="A0A6G3ZWX2"/>
<gene>
    <name evidence="2" type="ORF">GK047_11465</name>
</gene>
<comment type="caution">
    <text evidence="2">The sequence shown here is derived from an EMBL/GenBank/DDBJ whole genome shotgun (WGS) entry which is preliminary data.</text>
</comment>
<feature type="domain" description="Alpha/beta hydrolase fold-5" evidence="1">
    <location>
        <begin position="3"/>
        <end position="41"/>
    </location>
</feature>
<reference evidence="2" key="1">
    <citation type="submission" date="2020-02" db="EMBL/GenBank/DDBJ databases">
        <authorList>
            <person name="Shen X.-R."/>
            <person name="Zhang Y.-X."/>
        </authorList>
    </citation>
    <scope>NUCLEOTIDE SEQUENCE</scope>
    <source>
        <strain evidence="2">SYP-B3998</strain>
    </source>
</reference>
<accession>A0A6G3ZWX2</accession>
<dbReference type="EMBL" id="JAAIKC010000003">
    <property type="protein sequence ID" value="NEW06632.1"/>
    <property type="molecule type" value="Genomic_DNA"/>
</dbReference>
<dbReference type="GO" id="GO:0016787">
    <property type="term" value="F:hydrolase activity"/>
    <property type="evidence" value="ECO:0007669"/>
    <property type="project" value="InterPro"/>
</dbReference>
<organism evidence="2">
    <name type="scientific">Paenibacillus sp. SYP-B3998</name>
    <dbReference type="NCBI Taxonomy" id="2678564"/>
    <lineage>
        <taxon>Bacteria</taxon>
        <taxon>Bacillati</taxon>
        <taxon>Bacillota</taxon>
        <taxon>Bacilli</taxon>
        <taxon>Bacillales</taxon>
        <taxon>Paenibacillaceae</taxon>
        <taxon>Paenibacillus</taxon>
    </lineage>
</organism>
<dbReference type="InterPro" id="IPR029059">
    <property type="entry name" value="AB_hydrolase_5"/>
</dbReference>
<sequence>MTQMPISTEYHIIQGGNYAQFGSYGFQKGDLPAAISAKEQRDATMKFLLDWEQQIVNK</sequence>
<proteinExistence type="predicted"/>
<name>A0A6G3ZWX2_9BACL</name>
<dbReference type="Pfam" id="PF12695">
    <property type="entry name" value="Abhydrolase_5"/>
    <property type="match status" value="1"/>
</dbReference>